<gene>
    <name evidence="1" type="ORF">PBRASI_LOCUS5765</name>
</gene>
<dbReference type="Proteomes" id="UP000789739">
    <property type="component" value="Unassembled WGS sequence"/>
</dbReference>
<sequence length="260" mass="29081">MSKLTSTPPLVDLNPAKSVNEVEIHLHEPLIQKPGSRKKRIGFQVLNALARLEILLTKEEALASAVESVKFLDQQRYNHSEIESVISVIQKSLVQFDEDGLLKKDAQTYMSELGLAAFFPKSAKRLVVSMVGSSNEFRAHLHEMTIVNQLVSMALQLQQDINLTNHKYIAHQLALLYQCLNQASEPFLKYKSRVEIHFDAIKALTNSSDEPVLSKDQKEWLSQLTADIVTEALFSGRSVSTASRPLATYLTALDQTAAHQ</sequence>
<name>A0A9N9BHS9_9GLOM</name>
<dbReference type="EMBL" id="CAJVPI010000703">
    <property type="protein sequence ID" value="CAG8564455.1"/>
    <property type="molecule type" value="Genomic_DNA"/>
</dbReference>
<comment type="caution">
    <text evidence="1">The sequence shown here is derived from an EMBL/GenBank/DDBJ whole genome shotgun (WGS) entry which is preliminary data.</text>
</comment>
<reference evidence="1" key="1">
    <citation type="submission" date="2021-06" db="EMBL/GenBank/DDBJ databases">
        <authorList>
            <person name="Kallberg Y."/>
            <person name="Tangrot J."/>
            <person name="Rosling A."/>
        </authorList>
    </citation>
    <scope>NUCLEOTIDE SEQUENCE</scope>
    <source>
        <strain evidence="1">BR232B</strain>
    </source>
</reference>
<dbReference type="OrthoDB" id="533331at2759"/>
<evidence type="ECO:0000313" key="2">
    <source>
        <dbReference type="Proteomes" id="UP000789739"/>
    </source>
</evidence>
<organism evidence="1 2">
    <name type="scientific">Paraglomus brasilianum</name>
    <dbReference type="NCBI Taxonomy" id="144538"/>
    <lineage>
        <taxon>Eukaryota</taxon>
        <taxon>Fungi</taxon>
        <taxon>Fungi incertae sedis</taxon>
        <taxon>Mucoromycota</taxon>
        <taxon>Glomeromycotina</taxon>
        <taxon>Glomeromycetes</taxon>
        <taxon>Paraglomerales</taxon>
        <taxon>Paraglomeraceae</taxon>
        <taxon>Paraglomus</taxon>
    </lineage>
</organism>
<evidence type="ECO:0000313" key="1">
    <source>
        <dbReference type="EMBL" id="CAG8564455.1"/>
    </source>
</evidence>
<proteinExistence type="predicted"/>
<keyword evidence="2" id="KW-1185">Reference proteome</keyword>
<accession>A0A9N9BHS9</accession>
<dbReference type="AlphaFoldDB" id="A0A9N9BHS9"/>
<protein>
    <submittedName>
        <fullName evidence="1">6937_t:CDS:1</fullName>
    </submittedName>
</protein>